<organism evidence="3 4">
    <name type="scientific">Scylla paramamosain</name>
    <name type="common">Mud crab</name>
    <dbReference type="NCBI Taxonomy" id="85552"/>
    <lineage>
        <taxon>Eukaryota</taxon>
        <taxon>Metazoa</taxon>
        <taxon>Ecdysozoa</taxon>
        <taxon>Arthropoda</taxon>
        <taxon>Crustacea</taxon>
        <taxon>Multicrustacea</taxon>
        <taxon>Malacostraca</taxon>
        <taxon>Eumalacostraca</taxon>
        <taxon>Eucarida</taxon>
        <taxon>Decapoda</taxon>
        <taxon>Pleocyemata</taxon>
        <taxon>Brachyura</taxon>
        <taxon>Eubrachyura</taxon>
        <taxon>Portunoidea</taxon>
        <taxon>Portunidae</taxon>
        <taxon>Portuninae</taxon>
        <taxon>Scylla</taxon>
    </lineage>
</organism>
<feature type="domain" description="NACHT" evidence="2">
    <location>
        <begin position="170"/>
        <end position="277"/>
    </location>
</feature>
<evidence type="ECO:0000313" key="3">
    <source>
        <dbReference type="EMBL" id="KAK8399916.1"/>
    </source>
</evidence>
<feature type="region of interest" description="Disordered" evidence="1">
    <location>
        <begin position="1"/>
        <end position="21"/>
    </location>
</feature>
<sequence>MNQDKKGSQLPHFSLDSNVGLTQLEEETLRLTSGPSDSTSACLHCDESQFLQATPNHGSETFVVEHIQKPFELPDSSPKKSDSPEESSASVTTPLPVLTCPSAKKELQKHQNEMDSEMQKISQITYDLSLNNEWKEVSEMRDKVILTAQKELKQLHLYGEDMQNMSPITGSTDSRHKALTIEALFMERQLEDKDDVNAGVRGTYKEPQVLFVIDGYDEAGEEAKGLIDEILTSLPDSKMIITTKTQWAAKLIDKVQTVTFNYKVLRIEEMTEEMRKQPDVLVHESKTPRTGFRGLQPPYVQSPLL</sequence>
<feature type="region of interest" description="Disordered" evidence="1">
    <location>
        <begin position="286"/>
        <end position="305"/>
    </location>
</feature>
<dbReference type="Pfam" id="PF05729">
    <property type="entry name" value="NACHT"/>
    <property type="match status" value="1"/>
</dbReference>
<dbReference type="Gene3D" id="3.40.50.300">
    <property type="entry name" value="P-loop containing nucleotide triphosphate hydrolases"/>
    <property type="match status" value="1"/>
</dbReference>
<comment type="caution">
    <text evidence="3">The sequence shown here is derived from an EMBL/GenBank/DDBJ whole genome shotgun (WGS) entry which is preliminary data.</text>
</comment>
<dbReference type="AlphaFoldDB" id="A0AAW0UJA5"/>
<evidence type="ECO:0000313" key="4">
    <source>
        <dbReference type="Proteomes" id="UP001487740"/>
    </source>
</evidence>
<accession>A0AAW0UJA5</accession>
<keyword evidence="4" id="KW-1185">Reference proteome</keyword>
<feature type="region of interest" description="Disordered" evidence="1">
    <location>
        <begin position="72"/>
        <end position="98"/>
    </location>
</feature>
<dbReference type="InterPro" id="IPR027417">
    <property type="entry name" value="P-loop_NTPase"/>
</dbReference>
<dbReference type="EMBL" id="JARAKH010000010">
    <property type="protein sequence ID" value="KAK8399916.1"/>
    <property type="molecule type" value="Genomic_DNA"/>
</dbReference>
<name>A0AAW0UJA5_SCYPA</name>
<protein>
    <recommendedName>
        <fullName evidence="2">NACHT domain-containing protein</fullName>
    </recommendedName>
</protein>
<reference evidence="3 4" key="1">
    <citation type="submission" date="2023-03" db="EMBL/GenBank/DDBJ databases">
        <title>High-quality genome of Scylla paramamosain provides insights in environmental adaptation.</title>
        <authorList>
            <person name="Zhang L."/>
        </authorList>
    </citation>
    <scope>NUCLEOTIDE SEQUENCE [LARGE SCALE GENOMIC DNA]</scope>
    <source>
        <strain evidence="3">LZ_2023a</strain>
        <tissue evidence="3">Muscle</tissue>
    </source>
</reference>
<gene>
    <name evidence="3" type="ORF">O3P69_002953</name>
</gene>
<dbReference type="InterPro" id="IPR007111">
    <property type="entry name" value="NACHT_NTPase"/>
</dbReference>
<dbReference type="Proteomes" id="UP001487740">
    <property type="component" value="Unassembled WGS sequence"/>
</dbReference>
<evidence type="ECO:0000256" key="1">
    <source>
        <dbReference type="SAM" id="MobiDB-lite"/>
    </source>
</evidence>
<evidence type="ECO:0000259" key="2">
    <source>
        <dbReference type="Pfam" id="PF05729"/>
    </source>
</evidence>
<proteinExistence type="predicted"/>